<gene>
    <name evidence="2" type="primary">yhaH</name>
    <name evidence="2" type="ORF">MGA5115_00020</name>
    <name evidence="3" type="ORF">MGA5116_01581</name>
</gene>
<keyword evidence="4" id="KW-1185">Reference proteome</keyword>
<evidence type="ECO:0000313" key="2">
    <source>
        <dbReference type="EMBL" id="SBT15946.1"/>
    </source>
</evidence>
<reference evidence="2 5" key="2">
    <citation type="submission" date="2016-06" db="EMBL/GenBank/DDBJ databases">
        <authorList>
            <person name="Kjaerup R.B."/>
            <person name="Dalgaard T.S."/>
            <person name="Juul-Madsen H.R."/>
        </authorList>
    </citation>
    <scope>NUCLEOTIDE SEQUENCE [LARGE SCALE GENOMIC DNA]</scope>
    <source>
        <strain evidence="2 5">CECT 5115</strain>
    </source>
</reference>
<organism evidence="2 5">
    <name type="scientific">Marinomonas gallaica</name>
    <dbReference type="NCBI Taxonomy" id="1806667"/>
    <lineage>
        <taxon>Bacteria</taxon>
        <taxon>Pseudomonadati</taxon>
        <taxon>Pseudomonadota</taxon>
        <taxon>Gammaproteobacteria</taxon>
        <taxon>Oceanospirillales</taxon>
        <taxon>Oceanospirillaceae</taxon>
        <taxon>Marinomonas</taxon>
    </lineage>
</organism>
<reference evidence="3 4" key="1">
    <citation type="submission" date="2016-06" db="EMBL/GenBank/DDBJ databases">
        <authorList>
            <person name="Rodrigo-Torres L."/>
            <person name="Arahal D.R."/>
        </authorList>
    </citation>
    <scope>NUCLEOTIDE SEQUENCE [LARGE SCALE GENOMIC DNA]</scope>
    <source>
        <strain evidence="3 4">CECT 5116</strain>
    </source>
</reference>
<dbReference type="OrthoDB" id="9812349at2"/>
<evidence type="ECO:0000256" key="1">
    <source>
        <dbReference type="SAM" id="Phobius"/>
    </source>
</evidence>
<dbReference type="Proteomes" id="UP000092871">
    <property type="component" value="Unassembled WGS sequence"/>
</dbReference>
<dbReference type="PANTHER" id="PTHR34980">
    <property type="entry name" value="INNER MEMBRANE PROTEIN-RELATED-RELATED"/>
    <property type="match status" value="1"/>
</dbReference>
<keyword evidence="1" id="KW-0812">Transmembrane</keyword>
<keyword evidence="1" id="KW-0472">Membrane</keyword>
<dbReference type="InterPro" id="IPR008523">
    <property type="entry name" value="DUF805"/>
</dbReference>
<dbReference type="Pfam" id="PF05656">
    <property type="entry name" value="DUF805"/>
    <property type="match status" value="1"/>
</dbReference>
<keyword evidence="1" id="KW-1133">Transmembrane helix</keyword>
<evidence type="ECO:0000313" key="3">
    <source>
        <dbReference type="EMBL" id="SBT20994.1"/>
    </source>
</evidence>
<proteinExistence type="predicted"/>
<dbReference type="EMBL" id="FLRA01000001">
    <property type="protein sequence ID" value="SBT15946.1"/>
    <property type="molecule type" value="Genomic_DNA"/>
</dbReference>
<feature type="transmembrane region" description="Helical" evidence="1">
    <location>
        <begin position="52"/>
        <end position="70"/>
    </location>
</feature>
<name>A0A1C3JLC7_9GAMM</name>
<accession>A0A1C3JLC7</accession>
<dbReference type="RefSeq" id="WP_067029958.1">
    <property type="nucleotide sequence ID" value="NZ_FLRA01000001.1"/>
</dbReference>
<sequence length="115" mass="13307">MYWYIEAFKHYADFKGVAHRQAFWMFMLVSLLVSLIIATLEILTDNPGWLDALYSLITIVPFFAIVVRRIRDTGMPIWSVMVILIPIVGMLLLIYFLCLPSQPRAHLLNPRGEPI</sequence>
<feature type="transmembrane region" description="Helical" evidence="1">
    <location>
        <begin position="77"/>
        <end position="97"/>
    </location>
</feature>
<dbReference type="EMBL" id="FLRB01000011">
    <property type="protein sequence ID" value="SBT20994.1"/>
    <property type="molecule type" value="Genomic_DNA"/>
</dbReference>
<protein>
    <submittedName>
        <fullName evidence="2">Inner membrane protein YhaH</fullName>
    </submittedName>
</protein>
<dbReference type="AlphaFoldDB" id="A0A1C3JLC7"/>
<dbReference type="PANTHER" id="PTHR34980:SF2">
    <property type="entry name" value="INNER MEMBRANE PROTEIN YHAH-RELATED"/>
    <property type="match status" value="1"/>
</dbReference>
<dbReference type="GO" id="GO:0005886">
    <property type="term" value="C:plasma membrane"/>
    <property type="evidence" value="ECO:0007669"/>
    <property type="project" value="TreeGrafter"/>
</dbReference>
<evidence type="ECO:0000313" key="4">
    <source>
        <dbReference type="Proteomes" id="UP000092840"/>
    </source>
</evidence>
<evidence type="ECO:0000313" key="5">
    <source>
        <dbReference type="Proteomes" id="UP000092871"/>
    </source>
</evidence>
<dbReference type="Proteomes" id="UP000092840">
    <property type="component" value="Unassembled WGS sequence"/>
</dbReference>
<feature type="transmembrane region" description="Helical" evidence="1">
    <location>
        <begin position="21"/>
        <end position="40"/>
    </location>
</feature>